<evidence type="ECO:0000259" key="3">
    <source>
        <dbReference type="PROSITE" id="PS51186"/>
    </source>
</evidence>
<dbReference type="InterPro" id="IPR016181">
    <property type="entry name" value="Acyl_CoA_acyltransferase"/>
</dbReference>
<dbReference type="CDD" id="cd04301">
    <property type="entry name" value="NAT_SF"/>
    <property type="match status" value="1"/>
</dbReference>
<gene>
    <name evidence="4" type="ORF">LX78_02523</name>
</gene>
<evidence type="ECO:0000313" key="4">
    <source>
        <dbReference type="EMBL" id="PWK17732.1"/>
    </source>
</evidence>
<reference evidence="4 5" key="1">
    <citation type="submission" date="2018-05" db="EMBL/GenBank/DDBJ databases">
        <title>Genomic Encyclopedia of Archaeal and Bacterial Type Strains, Phase II (KMG-II): from individual species to whole genera.</title>
        <authorList>
            <person name="Goeker M."/>
        </authorList>
    </citation>
    <scope>NUCLEOTIDE SEQUENCE [LARGE SCALE GENOMIC DNA]</scope>
    <source>
        <strain evidence="4 5">DSM 22637</strain>
    </source>
</reference>
<keyword evidence="5" id="KW-1185">Reference proteome</keyword>
<dbReference type="AlphaFoldDB" id="A0A316DJR6"/>
<dbReference type="InterPro" id="IPR000182">
    <property type="entry name" value="GNAT_dom"/>
</dbReference>
<dbReference type="SUPFAM" id="SSF55729">
    <property type="entry name" value="Acyl-CoA N-acyltransferases (Nat)"/>
    <property type="match status" value="1"/>
</dbReference>
<organism evidence="4 5">
    <name type="scientific">Xanthomarina spongicola</name>
    <dbReference type="NCBI Taxonomy" id="570520"/>
    <lineage>
        <taxon>Bacteria</taxon>
        <taxon>Pseudomonadati</taxon>
        <taxon>Bacteroidota</taxon>
        <taxon>Flavobacteriia</taxon>
        <taxon>Flavobacteriales</taxon>
        <taxon>Flavobacteriaceae</taxon>
        <taxon>Xanthomarina</taxon>
    </lineage>
</organism>
<protein>
    <submittedName>
        <fullName evidence="4">Acetyltransferase (GNAT) family protein</fullName>
    </submittedName>
</protein>
<dbReference type="RefSeq" id="WP_185117713.1">
    <property type="nucleotide sequence ID" value="NZ_QGGP01000007.1"/>
</dbReference>
<keyword evidence="2" id="KW-0012">Acyltransferase</keyword>
<sequence>MLEIIRTNSENEDFVSLVKQLDDYLKITDGEEHAFYNQFNNIDVLKNTIVLYLNNKPVGCGAFKQFDSNTVEIKRMFTLPETREQGIATKILNALEDWAKELKYSACILETGIRQVEAVQFYKKNKYTIIPSYGQYKNVDNSICFQKIFNQK</sequence>
<evidence type="ECO:0000313" key="5">
    <source>
        <dbReference type="Proteomes" id="UP000245430"/>
    </source>
</evidence>
<dbReference type="EMBL" id="QGGP01000007">
    <property type="protein sequence ID" value="PWK17732.1"/>
    <property type="molecule type" value="Genomic_DNA"/>
</dbReference>
<evidence type="ECO:0000256" key="1">
    <source>
        <dbReference type="ARBA" id="ARBA00022679"/>
    </source>
</evidence>
<evidence type="ECO:0000256" key="2">
    <source>
        <dbReference type="ARBA" id="ARBA00023315"/>
    </source>
</evidence>
<dbReference type="GO" id="GO:0016747">
    <property type="term" value="F:acyltransferase activity, transferring groups other than amino-acyl groups"/>
    <property type="evidence" value="ECO:0007669"/>
    <property type="project" value="InterPro"/>
</dbReference>
<dbReference type="Pfam" id="PF00583">
    <property type="entry name" value="Acetyltransf_1"/>
    <property type="match status" value="1"/>
</dbReference>
<dbReference type="Proteomes" id="UP000245430">
    <property type="component" value="Unassembled WGS sequence"/>
</dbReference>
<dbReference type="PANTHER" id="PTHR43877:SF2">
    <property type="entry name" value="AMINOALKYLPHOSPHONATE N-ACETYLTRANSFERASE-RELATED"/>
    <property type="match status" value="1"/>
</dbReference>
<feature type="domain" description="N-acetyltransferase" evidence="3">
    <location>
        <begin position="3"/>
        <end position="150"/>
    </location>
</feature>
<accession>A0A316DJR6</accession>
<name>A0A316DJR6_9FLAO</name>
<keyword evidence="1 4" id="KW-0808">Transferase</keyword>
<dbReference type="InterPro" id="IPR050832">
    <property type="entry name" value="Bact_Acetyltransf"/>
</dbReference>
<comment type="caution">
    <text evidence="4">The sequence shown here is derived from an EMBL/GenBank/DDBJ whole genome shotgun (WGS) entry which is preliminary data.</text>
</comment>
<dbReference type="PANTHER" id="PTHR43877">
    <property type="entry name" value="AMINOALKYLPHOSPHONATE N-ACETYLTRANSFERASE-RELATED-RELATED"/>
    <property type="match status" value="1"/>
</dbReference>
<dbReference type="Gene3D" id="3.40.630.30">
    <property type="match status" value="1"/>
</dbReference>
<dbReference type="PROSITE" id="PS51186">
    <property type="entry name" value="GNAT"/>
    <property type="match status" value="1"/>
</dbReference>
<proteinExistence type="predicted"/>